<dbReference type="PANTHER" id="PTHR12215">
    <property type="entry name" value="PHOSPHOPANTETHEINE TRANSFERASE"/>
    <property type="match status" value="1"/>
</dbReference>
<name>A0A150KN34_9BACI</name>
<evidence type="ECO:0000313" key="3">
    <source>
        <dbReference type="EMBL" id="KYC90373.1"/>
    </source>
</evidence>
<sequence length="224" mass="26062">MLSKDNTIRICQISASFNPRVYDQLFRFINTGEKDYLMKYKKFADRYNSLLALSLAKRLANKKLNVQLSLLHTELGQPYLTGHQEHISISHCENTIVVAMSTNKVGIDVEKNLSTLGYEFELFLADEEYELLNNSKNKVDFITTLWTLKEAYLKLIGRGFFIDPTNISFNKIKERWFLKDDFCSFFSRDLPNGMKLSIASEVEKEINFEKVTESELIEWLNNSI</sequence>
<dbReference type="GO" id="GO:0005829">
    <property type="term" value="C:cytosol"/>
    <property type="evidence" value="ECO:0007669"/>
    <property type="project" value="TreeGrafter"/>
</dbReference>
<dbReference type="Gene3D" id="3.90.470.20">
    <property type="entry name" value="4'-phosphopantetheinyl transferase domain"/>
    <property type="match status" value="2"/>
</dbReference>
<reference evidence="3 4" key="1">
    <citation type="submission" date="2016-01" db="EMBL/GenBank/DDBJ databases">
        <title>Genome Sequences of Twelve Sporeforming Bacillus Species Isolated from Foods.</title>
        <authorList>
            <person name="Berendsen E.M."/>
            <person name="Wells-Bennik M.H."/>
            <person name="Krawcyk A.O."/>
            <person name="De Jong A."/>
            <person name="Holsappel S."/>
            <person name="Eijlander R.T."/>
            <person name="Kuipers O.P."/>
        </authorList>
    </citation>
    <scope>NUCLEOTIDE SEQUENCE [LARGE SCALE GENOMIC DNA]</scope>
    <source>
        <strain evidence="3 4">B4102</strain>
    </source>
</reference>
<dbReference type="STRING" id="46224.B4102_3881"/>
<gene>
    <name evidence="3" type="ORF">B4102_3881</name>
</gene>
<evidence type="ECO:0000313" key="4">
    <source>
        <dbReference type="Proteomes" id="UP000075666"/>
    </source>
</evidence>
<accession>A0A150KN34</accession>
<dbReference type="RefSeq" id="WP_066235524.1">
    <property type="nucleotide sequence ID" value="NZ_JARMRW010000055.1"/>
</dbReference>
<evidence type="ECO:0000256" key="2">
    <source>
        <dbReference type="ARBA" id="ARBA00022679"/>
    </source>
</evidence>
<dbReference type="InterPro" id="IPR008278">
    <property type="entry name" value="4-PPantetheinyl_Trfase_dom"/>
</dbReference>
<keyword evidence="2" id="KW-0808">Transferase</keyword>
<dbReference type="OrthoDB" id="9808281at2"/>
<comment type="caution">
    <text evidence="3">The sequence shown here is derived from an EMBL/GenBank/DDBJ whole genome shotgun (WGS) entry which is preliminary data.</text>
</comment>
<dbReference type="GO" id="GO:0000287">
    <property type="term" value="F:magnesium ion binding"/>
    <property type="evidence" value="ECO:0007669"/>
    <property type="project" value="InterPro"/>
</dbReference>
<dbReference type="Pfam" id="PF01648">
    <property type="entry name" value="ACPS"/>
    <property type="match status" value="1"/>
</dbReference>
<comment type="similarity">
    <text evidence="1">Belongs to the P-Pant transferase superfamily. Gsp/Sfp/HetI/AcpT family.</text>
</comment>
<dbReference type="Proteomes" id="UP000075666">
    <property type="component" value="Unassembled WGS sequence"/>
</dbReference>
<dbReference type="EMBL" id="LQYN01000128">
    <property type="protein sequence ID" value="KYC90373.1"/>
    <property type="molecule type" value="Genomic_DNA"/>
</dbReference>
<dbReference type="AlphaFoldDB" id="A0A150KN34"/>
<dbReference type="InterPro" id="IPR037143">
    <property type="entry name" value="4-PPantetheinyl_Trfase_dom_sf"/>
</dbReference>
<dbReference type="GO" id="GO:0008897">
    <property type="term" value="F:holo-[acyl-carrier-protein] synthase activity"/>
    <property type="evidence" value="ECO:0007669"/>
    <property type="project" value="InterPro"/>
</dbReference>
<dbReference type="GO" id="GO:0019878">
    <property type="term" value="P:lysine biosynthetic process via aminoadipic acid"/>
    <property type="evidence" value="ECO:0007669"/>
    <property type="project" value="TreeGrafter"/>
</dbReference>
<keyword evidence="4" id="KW-1185">Reference proteome</keyword>
<evidence type="ECO:0000256" key="1">
    <source>
        <dbReference type="ARBA" id="ARBA00010990"/>
    </source>
</evidence>
<dbReference type="SUPFAM" id="SSF56214">
    <property type="entry name" value="4'-phosphopantetheinyl transferase"/>
    <property type="match status" value="2"/>
</dbReference>
<proteinExistence type="inferred from homology"/>
<protein>
    <submittedName>
        <fullName evidence="3">Uncharacterized protein</fullName>
    </submittedName>
</protein>
<dbReference type="PANTHER" id="PTHR12215:SF10">
    <property type="entry name" value="L-AMINOADIPATE-SEMIALDEHYDE DEHYDROGENASE-PHOSPHOPANTETHEINYL TRANSFERASE"/>
    <property type="match status" value="1"/>
</dbReference>
<dbReference type="PATRIC" id="fig|46224.3.peg.1024"/>
<dbReference type="InterPro" id="IPR050559">
    <property type="entry name" value="P-Pant_transferase_sf"/>
</dbReference>
<organism evidence="3 4">
    <name type="scientific">Heyndrickxia sporothermodurans</name>
    <dbReference type="NCBI Taxonomy" id="46224"/>
    <lineage>
        <taxon>Bacteria</taxon>
        <taxon>Bacillati</taxon>
        <taxon>Bacillota</taxon>
        <taxon>Bacilli</taxon>
        <taxon>Bacillales</taxon>
        <taxon>Bacillaceae</taxon>
        <taxon>Heyndrickxia</taxon>
    </lineage>
</organism>
<dbReference type="GeneID" id="62496904"/>